<keyword evidence="2 4" id="KW-0732">Signal</keyword>
<dbReference type="InterPro" id="IPR013595">
    <property type="entry name" value="Pept_S33_TAP-like_C"/>
</dbReference>
<dbReference type="PANTHER" id="PTHR43248:SF29">
    <property type="entry name" value="TRIPEPTIDYL AMINOPEPTIDASE"/>
    <property type="match status" value="1"/>
</dbReference>
<feature type="domain" description="AB hydrolase-1" evidence="5">
    <location>
        <begin position="98"/>
        <end position="345"/>
    </location>
</feature>
<accession>A0ABP4B670</accession>
<proteinExistence type="inferred from homology"/>
<dbReference type="SUPFAM" id="SSF53474">
    <property type="entry name" value="alpha/beta-Hydrolases"/>
    <property type="match status" value="1"/>
</dbReference>
<keyword evidence="8" id="KW-1185">Reference proteome</keyword>
<evidence type="ECO:0000259" key="5">
    <source>
        <dbReference type="Pfam" id="PF00561"/>
    </source>
</evidence>
<dbReference type="Gene3D" id="3.40.50.1820">
    <property type="entry name" value="alpha/beta hydrolase"/>
    <property type="match status" value="1"/>
</dbReference>
<organism evidence="7 8">
    <name type="scientific">Actinocorallia libanotica</name>
    <dbReference type="NCBI Taxonomy" id="46162"/>
    <lineage>
        <taxon>Bacteria</taxon>
        <taxon>Bacillati</taxon>
        <taxon>Actinomycetota</taxon>
        <taxon>Actinomycetes</taxon>
        <taxon>Streptosporangiales</taxon>
        <taxon>Thermomonosporaceae</taxon>
        <taxon>Actinocorallia</taxon>
    </lineage>
</organism>
<feature type="domain" description="Peptidase S33 tripeptidyl aminopeptidase-like C-terminal" evidence="6">
    <location>
        <begin position="416"/>
        <end position="509"/>
    </location>
</feature>
<dbReference type="Pfam" id="PF08386">
    <property type="entry name" value="Abhydrolase_4"/>
    <property type="match status" value="1"/>
</dbReference>
<evidence type="ECO:0000256" key="1">
    <source>
        <dbReference type="ARBA" id="ARBA00010088"/>
    </source>
</evidence>
<protein>
    <submittedName>
        <fullName evidence="7">Alpha/beta hydrolase</fullName>
    </submittedName>
</protein>
<dbReference type="EMBL" id="BAAAHH010000005">
    <property type="protein sequence ID" value="GAA0944636.1"/>
    <property type="molecule type" value="Genomic_DNA"/>
</dbReference>
<dbReference type="PANTHER" id="PTHR43248">
    <property type="entry name" value="2-SUCCINYL-6-HYDROXY-2,4-CYCLOHEXADIENE-1-CARBOXYLATE SYNTHASE"/>
    <property type="match status" value="1"/>
</dbReference>
<evidence type="ECO:0000256" key="2">
    <source>
        <dbReference type="ARBA" id="ARBA00022729"/>
    </source>
</evidence>
<evidence type="ECO:0000313" key="7">
    <source>
        <dbReference type="EMBL" id="GAA0944636.1"/>
    </source>
</evidence>
<comment type="caution">
    <text evidence="7">The sequence shown here is derived from an EMBL/GenBank/DDBJ whole genome shotgun (WGS) entry which is preliminary data.</text>
</comment>
<dbReference type="RefSeq" id="WP_344238699.1">
    <property type="nucleotide sequence ID" value="NZ_BAAAHH010000005.1"/>
</dbReference>
<keyword evidence="3 7" id="KW-0378">Hydrolase</keyword>
<name>A0ABP4B670_9ACTN</name>
<evidence type="ECO:0000256" key="4">
    <source>
        <dbReference type="SAM" id="SignalP"/>
    </source>
</evidence>
<dbReference type="Proteomes" id="UP001500665">
    <property type="component" value="Unassembled WGS sequence"/>
</dbReference>
<dbReference type="InterPro" id="IPR029058">
    <property type="entry name" value="AB_hydrolase_fold"/>
</dbReference>
<evidence type="ECO:0000313" key="8">
    <source>
        <dbReference type="Proteomes" id="UP001500665"/>
    </source>
</evidence>
<reference evidence="8" key="1">
    <citation type="journal article" date="2019" name="Int. J. Syst. Evol. Microbiol.">
        <title>The Global Catalogue of Microorganisms (GCM) 10K type strain sequencing project: providing services to taxonomists for standard genome sequencing and annotation.</title>
        <authorList>
            <consortium name="The Broad Institute Genomics Platform"/>
            <consortium name="The Broad Institute Genome Sequencing Center for Infectious Disease"/>
            <person name="Wu L."/>
            <person name="Ma J."/>
        </authorList>
    </citation>
    <scope>NUCLEOTIDE SEQUENCE [LARGE SCALE GENOMIC DNA]</scope>
    <source>
        <strain evidence="8">JCM 10696</strain>
    </source>
</reference>
<dbReference type="InterPro" id="IPR000073">
    <property type="entry name" value="AB_hydrolase_1"/>
</dbReference>
<evidence type="ECO:0000259" key="6">
    <source>
        <dbReference type="Pfam" id="PF08386"/>
    </source>
</evidence>
<gene>
    <name evidence="7" type="ORF">GCM10009550_17740</name>
</gene>
<sequence length="543" mass="60226">MRRRALVTATVTMLSLVAFAPASSALPAESSDPAQRIAIKDIRWEPCFEQPPAPEYARLECATLKAPLDWKKPNGKKINLHISRLKALQQAKGVVFTNPGGPGGAGWSTPLMLVDGQRNRLLDSMDVIGIDVRGTGYSTQASCKRVYGPYLDPRNRSAANTKRLLKEAKKFAKACQNSGNKRLPSKYVTTAQTVYDLEWIRRNLKTSDNRKVNKIHWIGYSAGTWLGAYYARKWPKHTGRFVLDSVVDFTSSWRVSDDSQPKAFQKRFGTFARWAAEYNALYGLGTSQKAVVNRYERIRKAIARSGRIRITDSNGTSVNFYATDLDNLIGQNIYSKNDFVPLAQTLDFLSMVTLEAQARSRSKRLPAAFDPDAGETPTYINITCNDTAFGRKPAQHAAWTKKNGARYPLLGYGQIGNPCSQWKRPSGQLKLPRPAGRGLPKLLLVQSVGDPATPYGEAIRAHKRYKNSRLVTVRNEGDHAIYGRGNACVDNTVDKYLIDGVYPKGDKSCQGLPLPVPGGADARAARQFDPLRSLEELSKLTKN</sequence>
<evidence type="ECO:0000256" key="3">
    <source>
        <dbReference type="ARBA" id="ARBA00022801"/>
    </source>
</evidence>
<feature type="signal peptide" evidence="4">
    <location>
        <begin position="1"/>
        <end position="20"/>
    </location>
</feature>
<dbReference type="GO" id="GO:0016787">
    <property type="term" value="F:hydrolase activity"/>
    <property type="evidence" value="ECO:0007669"/>
    <property type="project" value="UniProtKB-KW"/>
</dbReference>
<feature type="chain" id="PRO_5045237689" evidence="4">
    <location>
        <begin position="21"/>
        <end position="543"/>
    </location>
</feature>
<dbReference type="InterPro" id="IPR051601">
    <property type="entry name" value="Serine_prot/Carboxylest_S33"/>
</dbReference>
<comment type="similarity">
    <text evidence="1">Belongs to the peptidase S33 family.</text>
</comment>
<dbReference type="Pfam" id="PF00561">
    <property type="entry name" value="Abhydrolase_1"/>
    <property type="match status" value="1"/>
</dbReference>